<name>A0A2P2NVP2_RHIMU</name>
<proteinExistence type="predicted"/>
<organism evidence="1">
    <name type="scientific">Rhizophora mucronata</name>
    <name type="common">Asiatic mangrove</name>
    <dbReference type="NCBI Taxonomy" id="61149"/>
    <lineage>
        <taxon>Eukaryota</taxon>
        <taxon>Viridiplantae</taxon>
        <taxon>Streptophyta</taxon>
        <taxon>Embryophyta</taxon>
        <taxon>Tracheophyta</taxon>
        <taxon>Spermatophyta</taxon>
        <taxon>Magnoliopsida</taxon>
        <taxon>eudicotyledons</taxon>
        <taxon>Gunneridae</taxon>
        <taxon>Pentapetalae</taxon>
        <taxon>rosids</taxon>
        <taxon>fabids</taxon>
        <taxon>Malpighiales</taxon>
        <taxon>Rhizophoraceae</taxon>
        <taxon>Rhizophora</taxon>
    </lineage>
</organism>
<reference evidence="1" key="1">
    <citation type="submission" date="2018-02" db="EMBL/GenBank/DDBJ databases">
        <title>Rhizophora mucronata_Transcriptome.</title>
        <authorList>
            <person name="Meera S.P."/>
            <person name="Sreeshan A."/>
            <person name="Augustine A."/>
        </authorList>
    </citation>
    <scope>NUCLEOTIDE SEQUENCE</scope>
    <source>
        <tissue evidence="1">Leaf</tissue>
    </source>
</reference>
<dbReference type="AlphaFoldDB" id="A0A2P2NVP2"/>
<accession>A0A2P2NVP2</accession>
<evidence type="ECO:0000313" key="1">
    <source>
        <dbReference type="EMBL" id="MBX46572.1"/>
    </source>
</evidence>
<sequence>MTQACKEYQREKEKCK</sequence>
<protein>
    <submittedName>
        <fullName evidence="1">Uncharacterized protein</fullName>
    </submittedName>
</protein>
<dbReference type="EMBL" id="GGEC01066088">
    <property type="protein sequence ID" value="MBX46572.1"/>
    <property type="molecule type" value="Transcribed_RNA"/>
</dbReference>